<dbReference type="InterPro" id="IPR006145">
    <property type="entry name" value="PsdUridine_synth_RsuA/RluA"/>
</dbReference>
<dbReference type="InterPro" id="IPR050188">
    <property type="entry name" value="RluA_PseudoU_synthase"/>
</dbReference>
<feature type="domain" description="Pseudouridine synthase RsuA/RluA-like" evidence="4">
    <location>
        <begin position="97"/>
        <end position="256"/>
    </location>
</feature>
<organism evidence="5 6">
    <name type="scientific">Corynebacterium massiliense DSM 45435</name>
    <dbReference type="NCBI Taxonomy" id="1121364"/>
    <lineage>
        <taxon>Bacteria</taxon>
        <taxon>Bacillati</taxon>
        <taxon>Actinomycetota</taxon>
        <taxon>Actinomycetes</taxon>
        <taxon>Mycobacteriales</taxon>
        <taxon>Corynebacteriaceae</taxon>
        <taxon>Corynebacterium</taxon>
    </lineage>
</organism>
<dbReference type="PROSITE" id="PS01129">
    <property type="entry name" value="PSI_RLU"/>
    <property type="match status" value="1"/>
</dbReference>
<reference evidence="5 6" key="1">
    <citation type="submission" date="2020-10" db="EMBL/GenBank/DDBJ databases">
        <title>Complete genome sequence of Corynebacterium massiliense DSM 45435, type strain of Corynebacterium massiliense.</title>
        <authorList>
            <person name="Busche T."/>
            <person name="Kalinowski J."/>
            <person name="Ruckert C."/>
        </authorList>
    </citation>
    <scope>NUCLEOTIDE SEQUENCE [LARGE SCALE GENOMIC DNA]</scope>
    <source>
        <strain evidence="5 6">DSM 45435</strain>
    </source>
</reference>
<name>A0ABY7U9M1_9CORY</name>
<evidence type="ECO:0000256" key="2">
    <source>
        <dbReference type="ARBA" id="ARBA00031870"/>
    </source>
</evidence>
<dbReference type="Proteomes" id="UP001220064">
    <property type="component" value="Chromosome"/>
</dbReference>
<proteinExistence type="predicted"/>
<dbReference type="GO" id="GO:0160151">
    <property type="term" value="F:tRNA pseudouridine(32) synthase activity"/>
    <property type="evidence" value="ECO:0007669"/>
    <property type="project" value="UniProtKB-EC"/>
</dbReference>
<keyword evidence="6" id="KW-1185">Reference proteome</keyword>
<dbReference type="PANTHER" id="PTHR21600:SF84">
    <property type="entry name" value="PSEUDOURIDINE SYNTHASE RSUA_RLUA-LIKE DOMAIN-CONTAINING PROTEIN"/>
    <property type="match status" value="1"/>
</dbReference>
<evidence type="ECO:0000313" key="5">
    <source>
        <dbReference type="EMBL" id="WCZ33394.1"/>
    </source>
</evidence>
<comment type="catalytic activity">
    <reaction evidence="1">
        <text>a uridine in RNA = a pseudouridine in RNA</text>
        <dbReference type="Rhea" id="RHEA:48348"/>
        <dbReference type="Rhea" id="RHEA-COMP:12068"/>
        <dbReference type="Rhea" id="RHEA-COMP:12069"/>
        <dbReference type="ChEBI" id="CHEBI:65314"/>
        <dbReference type="ChEBI" id="CHEBI:65315"/>
    </reaction>
</comment>
<dbReference type="InterPro" id="IPR006224">
    <property type="entry name" value="PsdUridine_synth_RluA-like_CS"/>
</dbReference>
<evidence type="ECO:0000256" key="3">
    <source>
        <dbReference type="ARBA" id="ARBA00033164"/>
    </source>
</evidence>
<protein>
    <recommendedName>
        <fullName evidence="2">RNA pseudouridylate synthase</fullName>
    </recommendedName>
    <alternativeName>
        <fullName evidence="3">RNA-uridine isomerase</fullName>
    </alternativeName>
</protein>
<evidence type="ECO:0000259" key="4">
    <source>
        <dbReference type="Pfam" id="PF00849"/>
    </source>
</evidence>
<gene>
    <name evidence="5" type="primary">rluA</name>
    <name evidence="5" type="ORF">CMASS_09915</name>
</gene>
<dbReference type="Pfam" id="PF00849">
    <property type="entry name" value="PseudoU_synth_2"/>
    <property type="match status" value="1"/>
</dbReference>
<evidence type="ECO:0000256" key="1">
    <source>
        <dbReference type="ARBA" id="ARBA00000073"/>
    </source>
</evidence>
<dbReference type="Gene3D" id="3.30.2350.10">
    <property type="entry name" value="Pseudouridine synthase"/>
    <property type="match status" value="1"/>
</dbReference>
<dbReference type="EMBL" id="CP063189">
    <property type="protein sequence ID" value="WCZ33394.1"/>
    <property type="molecule type" value="Genomic_DNA"/>
</dbReference>
<dbReference type="SUPFAM" id="SSF55120">
    <property type="entry name" value="Pseudouridine synthase"/>
    <property type="match status" value="1"/>
</dbReference>
<keyword evidence="5" id="KW-0413">Isomerase</keyword>
<dbReference type="InterPro" id="IPR020103">
    <property type="entry name" value="PsdUridine_synth_cat_dom_sf"/>
</dbReference>
<sequence>MKDGLNPTRVRVPDDAPVMRAGDFLREVIGKQRHRHPDDGEAALVARFTAGEVVLRDQTVLRPDSPVRAGQDVWFYRMPAPERRVPFEVPVVYEDDDILVADKPPFMATMPRAQHITETATVRLRRATGIDELSPAHRLDRMTAGLLLFTKRRAIRGAYQTLFARREVEKTYEAVAGLRNVAAPTRWASRMSKTPGELQGRIETGEPNAFTDVVGVRALGRSETDKLRAVHGGDGPLGLYTLQPLTGKTHQLRLHMWQAGVPILGDPLYPDVVRGAEDFGVPLRLKAVRLRFRDPLTGADREFRSGGVV</sequence>
<accession>A0ABY7U9M1</accession>
<dbReference type="PANTHER" id="PTHR21600">
    <property type="entry name" value="MITOCHONDRIAL RNA PSEUDOURIDINE SYNTHASE"/>
    <property type="match status" value="1"/>
</dbReference>
<evidence type="ECO:0000313" key="6">
    <source>
        <dbReference type="Proteomes" id="UP001220064"/>
    </source>
</evidence>